<evidence type="ECO:0000313" key="1">
    <source>
        <dbReference type="EMBL" id="HJF73575.1"/>
    </source>
</evidence>
<reference evidence="1" key="2">
    <citation type="submission" date="2021-09" db="EMBL/GenBank/DDBJ databases">
        <authorList>
            <person name="Gilroy R."/>
        </authorList>
    </citation>
    <scope>NUCLEOTIDE SEQUENCE</scope>
    <source>
        <strain evidence="1">ChiHjej11B10-15683</strain>
    </source>
</reference>
<evidence type="ECO:0000313" key="2">
    <source>
        <dbReference type="Proteomes" id="UP000749334"/>
    </source>
</evidence>
<dbReference type="EMBL" id="DYVQ01000040">
    <property type="protein sequence ID" value="HJF73575.1"/>
    <property type="molecule type" value="Genomic_DNA"/>
</dbReference>
<proteinExistence type="predicted"/>
<dbReference type="Proteomes" id="UP000749334">
    <property type="component" value="Unassembled WGS sequence"/>
</dbReference>
<dbReference type="AlphaFoldDB" id="A0A263HLW6"/>
<dbReference type="RefSeq" id="WP_021462093.1">
    <property type="nucleotide sequence ID" value="NZ_CP114281.1"/>
</dbReference>
<sequence length="194" mass="22225">MSLILTKKHSKQQVNLLKALEDGRYIEMAMIGEEYSVVDDITKKTPEDIVLSRQGNNLIISSKNEHIDVVIQQFWYKAAPSRPCFAVFDLTTDEETQPNKLIVTEVNEQLIALISDCTGKNIVINLMENQSIMLKDYKTPSSYLGTTALKNNRVEEDDRSQETIASLRQKIALIQDNHRNQITNLQNRLLKIDY</sequence>
<comment type="caution">
    <text evidence="1">The sequence shown here is derived from an EMBL/GenBank/DDBJ whole genome shotgun (WGS) entry which is preliminary data.</text>
</comment>
<protein>
    <submittedName>
        <fullName evidence="1">Uncharacterized protein</fullName>
    </submittedName>
</protein>
<reference evidence="1" key="1">
    <citation type="journal article" date="2021" name="PeerJ">
        <title>Extensive microbial diversity within the chicken gut microbiome revealed by metagenomics and culture.</title>
        <authorList>
            <person name="Gilroy R."/>
            <person name="Ravi A."/>
            <person name="Getino M."/>
            <person name="Pursley I."/>
            <person name="Horton D.L."/>
            <person name="Alikhan N.F."/>
            <person name="Baker D."/>
            <person name="Gharbi K."/>
            <person name="Hall N."/>
            <person name="Watson M."/>
            <person name="Adriaenssens E.M."/>
            <person name="Foster-Nyarko E."/>
            <person name="Jarju S."/>
            <person name="Secka A."/>
            <person name="Antonio M."/>
            <person name="Oren A."/>
            <person name="Chaudhuri R.R."/>
            <person name="La Ragione R."/>
            <person name="Hildebrand F."/>
            <person name="Pallen M.J."/>
        </authorList>
    </citation>
    <scope>NUCLEOTIDE SEQUENCE</scope>
    <source>
        <strain evidence="1">ChiHjej11B10-15683</strain>
    </source>
</reference>
<accession>A0A263HLW6</accession>
<gene>
    <name evidence="1" type="ORF">K8W15_05150</name>
</gene>
<organism evidence="1 2">
    <name type="scientific">Gallibacterium anatis</name>
    <dbReference type="NCBI Taxonomy" id="750"/>
    <lineage>
        <taxon>Bacteria</taxon>
        <taxon>Pseudomonadati</taxon>
        <taxon>Pseudomonadota</taxon>
        <taxon>Gammaproteobacteria</taxon>
        <taxon>Pasteurellales</taxon>
        <taxon>Pasteurellaceae</taxon>
        <taxon>Gallibacterium</taxon>
    </lineage>
</organism>
<name>A0A263HLW6_9PAST</name>